<gene>
    <name evidence="4" type="ORF">M0638_20370</name>
</gene>
<sequence>MATANPDDSLRGRVVAILATDGVEQVELTRPREALLKAGAEVFVVTPEGSPIQAYNHDTEKGDRIPADRSLRDDDPGRYDALVLPGGVKNPDSLRTLPAAVAFVRHFVDSGRPIAAICHGPWTLIEADGVRGRHVTSWPSLRTDLTNAGARWSDEPVVTDRGLVTSRKPDDLPDFCRKMIEEIREGRHRRAD</sequence>
<proteinExistence type="inferred from homology"/>
<dbReference type="PANTHER" id="PTHR42733:SF12">
    <property type="entry name" value="PROTEINASE"/>
    <property type="match status" value="1"/>
</dbReference>
<dbReference type="SUPFAM" id="SSF52317">
    <property type="entry name" value="Class I glutamine amidotransferase-like"/>
    <property type="match status" value="1"/>
</dbReference>
<dbReference type="Pfam" id="PF01965">
    <property type="entry name" value="DJ-1_PfpI"/>
    <property type="match status" value="1"/>
</dbReference>
<feature type="region of interest" description="Disordered" evidence="2">
    <location>
        <begin position="51"/>
        <end position="72"/>
    </location>
</feature>
<dbReference type="RefSeq" id="WP_248668845.1">
    <property type="nucleotide sequence ID" value="NZ_JALPRX010000095.1"/>
</dbReference>
<reference evidence="4" key="1">
    <citation type="submission" date="2022-04" db="EMBL/GenBank/DDBJ databases">
        <title>Roseomonas acroporae sp. nov., isolated from coral Acropora digitifera.</title>
        <authorList>
            <person name="Sun H."/>
        </authorList>
    </citation>
    <scope>NUCLEOTIDE SEQUENCE</scope>
    <source>
        <strain evidence="4">NAR14</strain>
    </source>
</reference>
<dbReference type="PROSITE" id="PS51276">
    <property type="entry name" value="PEPTIDASE_C56_PFPI"/>
    <property type="match status" value="1"/>
</dbReference>
<dbReference type="CDD" id="cd03134">
    <property type="entry name" value="GATase1_PfpI_like"/>
    <property type="match status" value="1"/>
</dbReference>
<dbReference type="Gene3D" id="3.40.50.880">
    <property type="match status" value="1"/>
</dbReference>
<dbReference type="Proteomes" id="UP001139516">
    <property type="component" value="Unassembled WGS sequence"/>
</dbReference>
<evidence type="ECO:0000313" key="4">
    <source>
        <dbReference type="EMBL" id="MCK8786731.1"/>
    </source>
</evidence>
<dbReference type="EMBL" id="JALPRX010000095">
    <property type="protein sequence ID" value="MCK8786731.1"/>
    <property type="molecule type" value="Genomic_DNA"/>
</dbReference>
<dbReference type="InterPro" id="IPR029062">
    <property type="entry name" value="Class_I_gatase-like"/>
</dbReference>
<dbReference type="AlphaFoldDB" id="A0A9X2BX20"/>
<keyword evidence="4" id="KW-0315">Glutamine amidotransferase</keyword>
<feature type="domain" description="DJ-1/PfpI" evidence="3">
    <location>
        <begin position="15"/>
        <end position="182"/>
    </location>
</feature>
<feature type="compositionally biased region" description="Basic and acidic residues" evidence="2">
    <location>
        <begin position="57"/>
        <end position="72"/>
    </location>
</feature>
<dbReference type="NCBIfam" id="TIGR01382">
    <property type="entry name" value="PfpI"/>
    <property type="match status" value="1"/>
</dbReference>
<evidence type="ECO:0000259" key="3">
    <source>
        <dbReference type="Pfam" id="PF01965"/>
    </source>
</evidence>
<dbReference type="PANTHER" id="PTHR42733">
    <property type="entry name" value="DJ-1 PROTEIN"/>
    <property type="match status" value="1"/>
</dbReference>
<keyword evidence="5" id="KW-1185">Reference proteome</keyword>
<comment type="caution">
    <text evidence="4">The sequence shown here is derived from an EMBL/GenBank/DDBJ whole genome shotgun (WGS) entry which is preliminary data.</text>
</comment>
<evidence type="ECO:0000313" key="5">
    <source>
        <dbReference type="Proteomes" id="UP001139516"/>
    </source>
</evidence>
<accession>A0A9X2BX20</accession>
<dbReference type="InterPro" id="IPR006286">
    <property type="entry name" value="C56_PfpI-like"/>
</dbReference>
<evidence type="ECO:0000256" key="1">
    <source>
        <dbReference type="ARBA" id="ARBA00008542"/>
    </source>
</evidence>
<organism evidence="4 5">
    <name type="scientific">Roseomonas acroporae</name>
    <dbReference type="NCBI Taxonomy" id="2937791"/>
    <lineage>
        <taxon>Bacteria</taxon>
        <taxon>Pseudomonadati</taxon>
        <taxon>Pseudomonadota</taxon>
        <taxon>Alphaproteobacteria</taxon>
        <taxon>Acetobacterales</taxon>
        <taxon>Roseomonadaceae</taxon>
        <taxon>Roseomonas</taxon>
    </lineage>
</organism>
<dbReference type="InterPro" id="IPR002818">
    <property type="entry name" value="DJ-1/PfpI"/>
</dbReference>
<protein>
    <submittedName>
        <fullName evidence="4">Type 1 glutamine amidotransferase</fullName>
    </submittedName>
</protein>
<name>A0A9X2BX20_9PROT</name>
<comment type="similarity">
    <text evidence="1">Belongs to the peptidase C56 family.</text>
</comment>
<evidence type="ECO:0000256" key="2">
    <source>
        <dbReference type="SAM" id="MobiDB-lite"/>
    </source>
</evidence>